<accession>A0A2I0AD75</accession>
<dbReference type="AlphaFoldDB" id="A0A2I0AD75"/>
<reference evidence="1 2" key="1">
    <citation type="journal article" date="2017" name="Nature">
        <title>The Apostasia genome and the evolution of orchids.</title>
        <authorList>
            <person name="Zhang G.Q."/>
            <person name="Liu K.W."/>
            <person name="Li Z."/>
            <person name="Lohaus R."/>
            <person name="Hsiao Y.Y."/>
            <person name="Niu S.C."/>
            <person name="Wang J.Y."/>
            <person name="Lin Y.C."/>
            <person name="Xu Q."/>
            <person name="Chen L.J."/>
            <person name="Yoshida K."/>
            <person name="Fujiwara S."/>
            <person name="Wang Z.W."/>
            <person name="Zhang Y.Q."/>
            <person name="Mitsuda N."/>
            <person name="Wang M."/>
            <person name="Liu G.H."/>
            <person name="Pecoraro L."/>
            <person name="Huang H.X."/>
            <person name="Xiao X.J."/>
            <person name="Lin M."/>
            <person name="Wu X.Y."/>
            <person name="Wu W.L."/>
            <person name="Chen Y.Y."/>
            <person name="Chang S.B."/>
            <person name="Sakamoto S."/>
            <person name="Ohme-Takagi M."/>
            <person name="Yagi M."/>
            <person name="Zeng S.J."/>
            <person name="Shen C.Y."/>
            <person name="Yeh C.M."/>
            <person name="Luo Y.B."/>
            <person name="Tsai W.C."/>
            <person name="Van de Peer Y."/>
            <person name="Liu Z.J."/>
        </authorList>
    </citation>
    <scope>NUCLEOTIDE SEQUENCE [LARGE SCALE GENOMIC DNA]</scope>
    <source>
        <strain evidence="2">cv. Shenzhen</strain>
        <tissue evidence="1">Stem</tissue>
    </source>
</reference>
<protein>
    <submittedName>
        <fullName evidence="1">Uncharacterized protein</fullName>
    </submittedName>
</protein>
<dbReference type="EMBL" id="KZ451995">
    <property type="protein sequence ID" value="PKA53465.1"/>
    <property type="molecule type" value="Genomic_DNA"/>
</dbReference>
<name>A0A2I0AD75_9ASPA</name>
<gene>
    <name evidence="1" type="ORF">AXF42_Ash020888</name>
</gene>
<evidence type="ECO:0000313" key="2">
    <source>
        <dbReference type="Proteomes" id="UP000236161"/>
    </source>
</evidence>
<keyword evidence="2" id="KW-1185">Reference proteome</keyword>
<evidence type="ECO:0000313" key="1">
    <source>
        <dbReference type="EMBL" id="PKA53465.1"/>
    </source>
</evidence>
<sequence length="126" mass="14166">MLQPPRIPRSSTKIKKPSSPFCCFWSLRRPTSGANPELVHLLSSKKFSRNSLFFGVSWDPLHPTSISSGAFIETLGRWWPERAEPTPLLVVRMRENPSFGHRTTGHRPQLLSVTPNLLPPLGEPVS</sequence>
<organism evidence="1 2">
    <name type="scientific">Apostasia shenzhenica</name>
    <dbReference type="NCBI Taxonomy" id="1088818"/>
    <lineage>
        <taxon>Eukaryota</taxon>
        <taxon>Viridiplantae</taxon>
        <taxon>Streptophyta</taxon>
        <taxon>Embryophyta</taxon>
        <taxon>Tracheophyta</taxon>
        <taxon>Spermatophyta</taxon>
        <taxon>Magnoliopsida</taxon>
        <taxon>Liliopsida</taxon>
        <taxon>Asparagales</taxon>
        <taxon>Orchidaceae</taxon>
        <taxon>Apostasioideae</taxon>
        <taxon>Apostasia</taxon>
    </lineage>
</organism>
<proteinExistence type="predicted"/>
<dbReference type="Proteomes" id="UP000236161">
    <property type="component" value="Unassembled WGS sequence"/>
</dbReference>